<accession>A0A8H1L698</accession>
<organism evidence="1 2">
    <name type="scientific">Streptomyces albus</name>
    <dbReference type="NCBI Taxonomy" id="1888"/>
    <lineage>
        <taxon>Bacteria</taxon>
        <taxon>Bacillati</taxon>
        <taxon>Actinomycetota</taxon>
        <taxon>Actinomycetes</taxon>
        <taxon>Kitasatosporales</taxon>
        <taxon>Streptomycetaceae</taxon>
        <taxon>Streptomyces</taxon>
    </lineage>
</organism>
<dbReference type="EMBL" id="RCIY01000087">
    <property type="protein sequence ID" value="TGG78525.1"/>
    <property type="molecule type" value="Genomic_DNA"/>
</dbReference>
<dbReference type="AlphaFoldDB" id="A0A8H1L698"/>
<comment type="caution">
    <text evidence="1">The sequence shown here is derived from an EMBL/GenBank/DDBJ whole genome shotgun (WGS) entry which is preliminary data.</text>
</comment>
<dbReference type="Pfam" id="PF09481">
    <property type="entry name" value="CRISPR_Cse1"/>
    <property type="match status" value="1"/>
</dbReference>
<protein>
    <submittedName>
        <fullName evidence="1">Type I-E CRISPR-associated protein Cse1/CasA</fullName>
    </submittedName>
</protein>
<name>A0A8H1L698_9ACTN</name>
<dbReference type="NCBIfam" id="TIGR02547">
    <property type="entry name" value="casA_cse1"/>
    <property type="match status" value="1"/>
</dbReference>
<evidence type="ECO:0000313" key="2">
    <source>
        <dbReference type="Proteomes" id="UP000298111"/>
    </source>
</evidence>
<evidence type="ECO:0000313" key="1">
    <source>
        <dbReference type="EMBL" id="TGG78525.1"/>
    </source>
</evidence>
<gene>
    <name evidence="1" type="primary">casA</name>
    <name evidence="1" type="ORF">D8771_25045</name>
</gene>
<reference evidence="1 2" key="1">
    <citation type="submission" date="2018-10" db="EMBL/GenBank/DDBJ databases">
        <title>Isolation of pseudouridimycin from Streptomyces albus DSM 40763.</title>
        <authorList>
            <person name="Rosenqvist P."/>
            <person name="Metsae-Ketelae M."/>
            <person name="Virta P."/>
        </authorList>
    </citation>
    <scope>NUCLEOTIDE SEQUENCE [LARGE SCALE GENOMIC DNA]</scope>
    <source>
        <strain evidence="1 2">DSM 40763</strain>
    </source>
</reference>
<dbReference type="Proteomes" id="UP000298111">
    <property type="component" value="Unassembled WGS sequence"/>
</dbReference>
<sequence length="490" mass="54166">MVGLRELFVRAHEISDIAVPVPPAASGLLRILVVMAARIAGLADPVEERGAVEWLDDRDVVLEAGRFDPSAVGAYFDREDLAGRFFVFGSERPFLQDASLAEQCGKKSGLNKIVFGRAAGNNPVWWGPACDVSPSVLPVPEALWHLIAQHYYGPSGRCTARTVDGKSEANSLAGPLRKSLSFHPVGQNLFETLVMGIPRPQETDTEVADAAPWEETHAPDPRRGLCPVTWPGRLLSGRSRHAMLLVPSPDGQGVVDAYQTWASRHTPLEATDPYVITETSQQGNRYAREAREDRALWRDLDALLLKSSQVAGRSRPLICDDLVELPSALRRRVRLRAYGFVQDGQQGDKTWFAATSPPVLEWLEEQDGSRARRIAACRESAEQHSRILEFAAKLAWAESVSPPLDEGEKARIDPKAPGPWRQAALLAYWPQAEKTFWRLIEGQEDPRTAFVSVAEEALRAGVGRAERGWKQARAISHARAVLHKQSKELQ</sequence>
<dbReference type="InterPro" id="IPR013381">
    <property type="entry name" value="CRISPR-assoc_prot_Cse1"/>
</dbReference>
<proteinExistence type="predicted"/>